<feature type="transmembrane region" description="Helical" evidence="7">
    <location>
        <begin position="214"/>
        <end position="232"/>
    </location>
</feature>
<accession>A0ABT8L6W8</accession>
<dbReference type="GO" id="GO:0008233">
    <property type="term" value="F:peptidase activity"/>
    <property type="evidence" value="ECO:0007669"/>
    <property type="project" value="UniProtKB-KW"/>
</dbReference>
<dbReference type="SUPFAM" id="SSF144091">
    <property type="entry name" value="Rhomboid-like"/>
    <property type="match status" value="1"/>
</dbReference>
<evidence type="ECO:0000256" key="3">
    <source>
        <dbReference type="ARBA" id="ARBA00022692"/>
    </source>
</evidence>
<keyword evidence="5 7" id="KW-1133">Transmembrane helix</keyword>
<feature type="transmembrane region" description="Helical" evidence="7">
    <location>
        <begin position="12"/>
        <end position="30"/>
    </location>
</feature>
<evidence type="ECO:0000313" key="9">
    <source>
        <dbReference type="EMBL" id="MDN5212540.1"/>
    </source>
</evidence>
<evidence type="ECO:0000256" key="6">
    <source>
        <dbReference type="ARBA" id="ARBA00023136"/>
    </source>
</evidence>
<dbReference type="SMART" id="SM01160">
    <property type="entry name" value="DUF1751"/>
    <property type="match status" value="1"/>
</dbReference>
<evidence type="ECO:0000256" key="7">
    <source>
        <dbReference type="SAM" id="Phobius"/>
    </source>
</evidence>
<dbReference type="RefSeq" id="WP_346757858.1">
    <property type="nucleotide sequence ID" value="NZ_JAUJEB010000001.1"/>
</dbReference>
<dbReference type="Proteomes" id="UP001172083">
    <property type="component" value="Unassembled WGS sequence"/>
</dbReference>
<feature type="domain" description="Peptidase S54 rhomboid" evidence="8">
    <location>
        <begin position="45"/>
        <end position="104"/>
    </location>
</feature>
<dbReference type="GO" id="GO:0006508">
    <property type="term" value="P:proteolysis"/>
    <property type="evidence" value="ECO:0007669"/>
    <property type="project" value="UniProtKB-KW"/>
</dbReference>
<name>A0ABT8L6W8_9BACT</name>
<sequence>MFGRLTPMVKNLLIINVGVHLLSWILKIDVSELFSFYGFHSPKFEPYQLFTYMFLHANFSHLLFNMIGLIVFGPLLENFWNSSRFLQYYLITGIGAGILYAAVNWVEFNGTSRDADEFIEQPTPEGFLSFLRDHFPGYQGSTGLVNLAENFDEKPDSEQLKEIAVTQVRDLTTLIRDSGMLGASGAIFGLLMAAGLLFPNTQVMLLIPPIPIKIKYMALILGGMAIFGALHRTPGDNVAHYAHLGGMLVGIVIIKIWNKDRTKFY</sequence>
<evidence type="ECO:0000259" key="8">
    <source>
        <dbReference type="Pfam" id="PF01694"/>
    </source>
</evidence>
<proteinExistence type="inferred from homology"/>
<evidence type="ECO:0000256" key="5">
    <source>
        <dbReference type="ARBA" id="ARBA00022989"/>
    </source>
</evidence>
<dbReference type="InterPro" id="IPR022764">
    <property type="entry name" value="Peptidase_S54_rhomboid_dom"/>
</dbReference>
<evidence type="ECO:0000256" key="1">
    <source>
        <dbReference type="ARBA" id="ARBA00004141"/>
    </source>
</evidence>
<dbReference type="PANTHER" id="PTHR43731:SF14">
    <property type="entry name" value="PRESENILIN-ASSOCIATED RHOMBOID-LIKE PROTEIN, MITOCHONDRIAL"/>
    <property type="match status" value="1"/>
</dbReference>
<keyword evidence="10" id="KW-1185">Reference proteome</keyword>
<gene>
    <name evidence="9" type="ORF">QQ020_10810</name>
</gene>
<dbReference type="EC" id="3.4.21.-" evidence="9"/>
<reference evidence="9" key="1">
    <citation type="submission" date="2023-06" db="EMBL/GenBank/DDBJ databases">
        <title>Genomic of Agaribacillus aureum.</title>
        <authorList>
            <person name="Wang G."/>
        </authorList>
    </citation>
    <scope>NUCLEOTIDE SEQUENCE</scope>
    <source>
        <strain evidence="9">BMA12</strain>
    </source>
</reference>
<dbReference type="EMBL" id="JAUJEB010000001">
    <property type="protein sequence ID" value="MDN5212540.1"/>
    <property type="molecule type" value="Genomic_DNA"/>
</dbReference>
<protein>
    <submittedName>
        <fullName evidence="9">Rhomboid family intramembrane serine protease</fullName>
        <ecNumber evidence="9">3.4.21.-</ecNumber>
    </submittedName>
</protein>
<feature type="transmembrane region" description="Helical" evidence="7">
    <location>
        <begin position="186"/>
        <end position="207"/>
    </location>
</feature>
<dbReference type="InterPro" id="IPR050925">
    <property type="entry name" value="Rhomboid_protease_S54"/>
</dbReference>
<comment type="similarity">
    <text evidence="2">Belongs to the peptidase S54 family.</text>
</comment>
<comment type="caution">
    <text evidence="9">The sequence shown here is derived from an EMBL/GenBank/DDBJ whole genome shotgun (WGS) entry which is preliminary data.</text>
</comment>
<dbReference type="InterPro" id="IPR035952">
    <property type="entry name" value="Rhomboid-like_sf"/>
</dbReference>
<organism evidence="9 10">
    <name type="scientific">Agaribacillus aureus</name>
    <dbReference type="NCBI Taxonomy" id="3051825"/>
    <lineage>
        <taxon>Bacteria</taxon>
        <taxon>Pseudomonadati</taxon>
        <taxon>Bacteroidota</taxon>
        <taxon>Cytophagia</taxon>
        <taxon>Cytophagales</taxon>
        <taxon>Splendidivirgaceae</taxon>
        <taxon>Agaribacillus</taxon>
    </lineage>
</organism>
<dbReference type="PANTHER" id="PTHR43731">
    <property type="entry name" value="RHOMBOID PROTEASE"/>
    <property type="match status" value="1"/>
</dbReference>
<evidence type="ECO:0000256" key="4">
    <source>
        <dbReference type="ARBA" id="ARBA00022801"/>
    </source>
</evidence>
<dbReference type="Pfam" id="PF01694">
    <property type="entry name" value="Rhomboid"/>
    <property type="match status" value="2"/>
</dbReference>
<feature type="domain" description="Peptidase S54 rhomboid" evidence="8">
    <location>
        <begin position="179"/>
        <end position="255"/>
    </location>
</feature>
<keyword evidence="9" id="KW-0645">Protease</keyword>
<keyword evidence="4 9" id="KW-0378">Hydrolase</keyword>
<feature type="transmembrane region" description="Helical" evidence="7">
    <location>
        <begin position="88"/>
        <end position="106"/>
    </location>
</feature>
<feature type="transmembrane region" description="Helical" evidence="7">
    <location>
        <begin position="238"/>
        <end position="257"/>
    </location>
</feature>
<evidence type="ECO:0000313" key="10">
    <source>
        <dbReference type="Proteomes" id="UP001172083"/>
    </source>
</evidence>
<keyword evidence="6 7" id="KW-0472">Membrane</keyword>
<feature type="transmembrane region" description="Helical" evidence="7">
    <location>
        <begin position="50"/>
        <end position="76"/>
    </location>
</feature>
<comment type="subcellular location">
    <subcellularLocation>
        <location evidence="1">Membrane</location>
        <topology evidence="1">Multi-pass membrane protein</topology>
    </subcellularLocation>
</comment>
<dbReference type="Gene3D" id="1.20.1540.10">
    <property type="entry name" value="Rhomboid-like"/>
    <property type="match status" value="1"/>
</dbReference>
<evidence type="ECO:0000256" key="2">
    <source>
        <dbReference type="ARBA" id="ARBA00009045"/>
    </source>
</evidence>
<keyword evidence="3 7" id="KW-0812">Transmembrane</keyword>